<reference evidence="2 5" key="1">
    <citation type="submission" date="2012-11" db="EMBL/GenBank/DDBJ databases">
        <title>Whole genome sequence of Acetobacter indonesiensis 5H-1.</title>
        <authorList>
            <person name="Azuma Y."/>
            <person name="Higashiura N."/>
            <person name="Hirakawa H."/>
            <person name="Matsushita K."/>
        </authorList>
    </citation>
    <scope>NUCLEOTIDE SEQUENCE [LARGE SCALE GENOMIC DNA]</scope>
    <source>
        <strain evidence="2 5">5H-1</strain>
    </source>
</reference>
<evidence type="ECO:0000313" key="4">
    <source>
        <dbReference type="EMBL" id="OUI93469.1"/>
    </source>
</evidence>
<evidence type="ECO:0000313" key="6">
    <source>
        <dbReference type="Proteomes" id="UP000194641"/>
    </source>
</evidence>
<dbReference type="EMBL" id="BJXQ01000008">
    <property type="protein sequence ID" value="GEN03642.1"/>
    <property type="molecule type" value="Genomic_DNA"/>
</dbReference>
<reference evidence="4" key="3">
    <citation type="submission" date="2014-06" db="EMBL/GenBank/DDBJ databases">
        <authorList>
            <person name="Ju J."/>
            <person name="Zhang J."/>
        </authorList>
    </citation>
    <scope>NUCLEOTIDE SEQUENCE [LARGE SCALE GENOMIC DNA]</scope>
    <source>
        <strain evidence="4">DmL_051</strain>
    </source>
</reference>
<dbReference type="RefSeq" id="WP_048844391.1">
    <property type="nucleotide sequence ID" value="NZ_BAMW01000002.1"/>
</dbReference>
<dbReference type="Proteomes" id="UP000032673">
    <property type="component" value="Unassembled WGS sequence"/>
</dbReference>
<dbReference type="GO" id="GO:0005992">
    <property type="term" value="P:trehalose biosynthetic process"/>
    <property type="evidence" value="ECO:0007669"/>
    <property type="project" value="InterPro"/>
</dbReference>
<reference evidence="6" key="2">
    <citation type="submission" date="2014-06" db="EMBL/GenBank/DDBJ databases">
        <authorList>
            <person name="Winans N.J."/>
            <person name="Newell P.D."/>
            <person name="Douglas A.E."/>
        </authorList>
    </citation>
    <scope>NUCLEOTIDE SEQUENCE [LARGE SCALE GENOMIC DNA]</scope>
</reference>
<dbReference type="SUPFAM" id="SSF53756">
    <property type="entry name" value="UDP-Glycosyltransferase/glycogen phosphorylase"/>
    <property type="match status" value="1"/>
</dbReference>
<evidence type="ECO:0000313" key="2">
    <source>
        <dbReference type="EMBL" id="GAN61814.1"/>
    </source>
</evidence>
<dbReference type="Proteomes" id="UP000321104">
    <property type="component" value="Unassembled WGS sequence"/>
</dbReference>
<accession>A0A252ATP4</accession>
<proteinExistence type="inferred from homology"/>
<evidence type="ECO:0000313" key="3">
    <source>
        <dbReference type="EMBL" id="GEN03642.1"/>
    </source>
</evidence>
<dbReference type="PANTHER" id="PTHR10788:SF106">
    <property type="entry name" value="BCDNA.GH08860"/>
    <property type="match status" value="1"/>
</dbReference>
<dbReference type="Proteomes" id="UP000194641">
    <property type="component" value="Unassembled WGS sequence"/>
</dbReference>
<dbReference type="InterPro" id="IPR001830">
    <property type="entry name" value="Glyco_trans_20"/>
</dbReference>
<dbReference type="EMBL" id="JOPA01000021">
    <property type="protein sequence ID" value="OUI93469.1"/>
    <property type="molecule type" value="Genomic_DNA"/>
</dbReference>
<evidence type="ECO:0000256" key="1">
    <source>
        <dbReference type="ARBA" id="ARBA00008799"/>
    </source>
</evidence>
<sequence>MGRLVVVSNRVPAARDRQQPAGGLAVALRDALSEGQCLWFGWSGQQIPEEDKAEREVSIDKVDNVTYATIDLTHSEFDGFYQKYSNGILWPLCHYRAGLMSYTRADREVYLDVNQLFAEKLLPLLQPGDLIWIHDYHLFPLGQALRDLGVTSPIGFFLHIPFPPWSLMKALPGAERLMRNMHAYDVIGLQTEDDARNMNDGFSVCGVEARAQVFPIGIDPESFAEQARDGLEHAEVLRLQESLRGKPFIIGVDRLDYSKGLPERFKGYEAFLKRYPEHKGKVVYLQITPVSRGQVEEYRLLKEELDEAAGRINGMYGDFDWTPIRYLTKPVPRELLAGFYRLADAALVTPLRDGMNLVAKEYVAAQDGKDPGVLILSHFAGAAPEMEDALLVNPHDADEIADALHKALTMAQSERCDRWNRLQPDVWRVTAGSWARDFIGMLAAKVKRA</sequence>
<keyword evidence="5" id="KW-1185">Reference proteome</keyword>
<dbReference type="EMBL" id="BAMW01000002">
    <property type="protein sequence ID" value="GAN61814.1"/>
    <property type="molecule type" value="Genomic_DNA"/>
</dbReference>
<reference evidence="3 7" key="4">
    <citation type="submission" date="2019-07" db="EMBL/GenBank/DDBJ databases">
        <title>Whole genome shotgun sequence of Acetobacter indonesiensis NBRC 16471.</title>
        <authorList>
            <person name="Hosoyama A."/>
            <person name="Uohara A."/>
            <person name="Ohji S."/>
            <person name="Ichikawa N."/>
        </authorList>
    </citation>
    <scope>NUCLEOTIDE SEQUENCE [LARGE SCALE GENOMIC DNA]</scope>
    <source>
        <strain evidence="3 7">NBRC 16471</strain>
    </source>
</reference>
<dbReference type="PANTHER" id="PTHR10788">
    <property type="entry name" value="TREHALOSE-6-PHOSPHATE SYNTHASE"/>
    <property type="match status" value="1"/>
</dbReference>
<organism evidence="4 6">
    <name type="scientific">Acetobacter indonesiensis</name>
    <dbReference type="NCBI Taxonomy" id="104101"/>
    <lineage>
        <taxon>Bacteria</taxon>
        <taxon>Pseudomonadati</taxon>
        <taxon>Pseudomonadota</taxon>
        <taxon>Alphaproteobacteria</taxon>
        <taxon>Acetobacterales</taxon>
        <taxon>Acetobacteraceae</taxon>
        <taxon>Acetobacter</taxon>
    </lineage>
</organism>
<protein>
    <submittedName>
        <fullName evidence="3 4">Alpha,alpha-trehalose-phosphate synthase</fullName>
    </submittedName>
</protein>
<evidence type="ECO:0000313" key="5">
    <source>
        <dbReference type="Proteomes" id="UP000032673"/>
    </source>
</evidence>
<evidence type="ECO:0000313" key="7">
    <source>
        <dbReference type="Proteomes" id="UP000321104"/>
    </source>
</evidence>
<comment type="similarity">
    <text evidence="1">Belongs to the glycosyltransferase 20 family.</text>
</comment>
<gene>
    <name evidence="3" type="primary">ostA</name>
    <name evidence="2" type="ORF">Abin_002_070</name>
    <name evidence="3" type="ORF">AIN02nite_16670</name>
    <name evidence="4" type="ORF">HK17_08040</name>
</gene>
<dbReference type="Gene3D" id="3.40.50.2000">
    <property type="entry name" value="Glycogen Phosphorylase B"/>
    <property type="match status" value="2"/>
</dbReference>
<comment type="caution">
    <text evidence="4">The sequence shown here is derived from an EMBL/GenBank/DDBJ whole genome shotgun (WGS) entry which is preliminary data.</text>
</comment>
<dbReference type="Pfam" id="PF00982">
    <property type="entry name" value="Glyco_transf_20"/>
    <property type="match status" value="1"/>
</dbReference>
<dbReference type="AlphaFoldDB" id="A0A252ATP4"/>
<dbReference type="GO" id="GO:0003825">
    <property type="term" value="F:alpha,alpha-trehalose-phosphate synthase (UDP-forming) activity"/>
    <property type="evidence" value="ECO:0007669"/>
    <property type="project" value="TreeGrafter"/>
</dbReference>
<dbReference type="CDD" id="cd03788">
    <property type="entry name" value="GT20_TPS"/>
    <property type="match status" value="1"/>
</dbReference>
<name>A0A252ATP4_9PROT</name>